<reference evidence="1 2" key="1">
    <citation type="journal article" date="2019" name="Philos. Trans. R. Soc. Lond., B, Biol. Sci.">
        <title>Ant behaviour and brain gene expression of defending hosts depend on the ecological success of the intruding social parasite.</title>
        <authorList>
            <person name="Kaur R."/>
            <person name="Stoldt M."/>
            <person name="Jongepier E."/>
            <person name="Feldmeyer B."/>
            <person name="Menzel F."/>
            <person name="Bornberg-Bauer E."/>
            <person name="Foitzik S."/>
        </authorList>
    </citation>
    <scope>NUCLEOTIDE SEQUENCE [LARGE SCALE GENOMIC DNA]</scope>
    <source>
        <tissue evidence="1">Whole body</tissue>
    </source>
</reference>
<protein>
    <submittedName>
        <fullName evidence="1">Uncharacterized protein</fullName>
    </submittedName>
</protein>
<dbReference type="AlphaFoldDB" id="A0A4S2L0Z8"/>
<name>A0A4S2L0Z8_9HYME</name>
<gene>
    <name evidence="1" type="ORF">DBV15_08422</name>
</gene>
<dbReference type="Proteomes" id="UP000310200">
    <property type="component" value="Unassembled WGS sequence"/>
</dbReference>
<sequence>MQDRRVYAPALDPIDLRLAPGIRICRVNALRAVRPRRQTTPIRDKEKAREGVKVGKAFFAPIGREARGIERSQATP</sequence>
<keyword evidence="2" id="KW-1185">Reference proteome</keyword>
<accession>A0A4S2L0Z8</accession>
<evidence type="ECO:0000313" key="2">
    <source>
        <dbReference type="Proteomes" id="UP000310200"/>
    </source>
</evidence>
<evidence type="ECO:0000313" key="1">
    <source>
        <dbReference type="EMBL" id="TGZ56412.1"/>
    </source>
</evidence>
<organism evidence="1 2">
    <name type="scientific">Temnothorax longispinosus</name>
    <dbReference type="NCBI Taxonomy" id="300112"/>
    <lineage>
        <taxon>Eukaryota</taxon>
        <taxon>Metazoa</taxon>
        <taxon>Ecdysozoa</taxon>
        <taxon>Arthropoda</taxon>
        <taxon>Hexapoda</taxon>
        <taxon>Insecta</taxon>
        <taxon>Pterygota</taxon>
        <taxon>Neoptera</taxon>
        <taxon>Endopterygota</taxon>
        <taxon>Hymenoptera</taxon>
        <taxon>Apocrita</taxon>
        <taxon>Aculeata</taxon>
        <taxon>Formicoidea</taxon>
        <taxon>Formicidae</taxon>
        <taxon>Myrmicinae</taxon>
        <taxon>Temnothorax</taxon>
    </lineage>
</organism>
<dbReference type="EMBL" id="QBLH01000337">
    <property type="protein sequence ID" value="TGZ56412.1"/>
    <property type="molecule type" value="Genomic_DNA"/>
</dbReference>
<comment type="caution">
    <text evidence="1">The sequence shown here is derived from an EMBL/GenBank/DDBJ whole genome shotgun (WGS) entry which is preliminary data.</text>
</comment>
<proteinExistence type="predicted"/>